<organism evidence="1">
    <name type="scientific">Singulisphaera sp. Ch08</name>
    <dbReference type="NCBI Taxonomy" id="3120278"/>
    <lineage>
        <taxon>Bacteria</taxon>
        <taxon>Pseudomonadati</taxon>
        <taxon>Planctomycetota</taxon>
        <taxon>Planctomycetia</taxon>
        <taxon>Isosphaerales</taxon>
        <taxon>Isosphaeraceae</taxon>
        <taxon>Singulisphaera</taxon>
    </lineage>
</organism>
<name>A0AAU7CJ33_9BACT</name>
<sequence>MTIQALRGLNARVRAVAWVVAALVLLPGNEAWPQGSEPARQVTVFGIVAVPNKTMIDPKLKAIAPQLRRLLPNHGFKLLDVQSKRLTTGQTVSCDLGGGAAAATTLMMPLDDNGKVQLRCEILQNEVSQVATMVSTPPNQLFFCDKARPDGSRILIGIGAR</sequence>
<protein>
    <submittedName>
        <fullName evidence="1">Uncharacterized protein</fullName>
    </submittedName>
</protein>
<accession>A0AAU7CJ33</accession>
<evidence type="ECO:0000313" key="1">
    <source>
        <dbReference type="EMBL" id="XBH05160.1"/>
    </source>
</evidence>
<gene>
    <name evidence="1" type="ORF">V5E97_03825</name>
</gene>
<dbReference type="EMBL" id="CP155447">
    <property type="protein sequence ID" value="XBH05160.1"/>
    <property type="molecule type" value="Genomic_DNA"/>
</dbReference>
<proteinExistence type="predicted"/>
<reference evidence="1" key="1">
    <citation type="submission" date="2024-05" db="EMBL/GenBank/DDBJ databases">
        <title>Planctomycetes of the genus Singulisphaera possess chitinolytic capabilities.</title>
        <authorList>
            <person name="Ivanova A."/>
        </authorList>
    </citation>
    <scope>NUCLEOTIDE SEQUENCE</scope>
    <source>
        <strain evidence="1">Ch08T</strain>
    </source>
</reference>
<dbReference type="AlphaFoldDB" id="A0AAU7CJ33"/>
<dbReference type="RefSeq" id="WP_406697964.1">
    <property type="nucleotide sequence ID" value="NZ_CP155447.1"/>
</dbReference>